<protein>
    <submittedName>
        <fullName evidence="1">Uncharacterized protein</fullName>
    </submittedName>
</protein>
<dbReference type="PANTHER" id="PTHR37754:SF4">
    <property type="entry name" value="EF-HAND DOMAIN-CONTAINING PROTEIN"/>
    <property type="match status" value="1"/>
</dbReference>
<sequence>MTDGIIAKFNKPCCCVLKIDASITIARKWHVQRICKKVFDDYSESDAGKVYLKVDSLHVAILMVYNSVNKQLLNPHKEPPSRKTVEDKVEEYRRINKEIDLEEFQRLIMEWIKKDLNVVLVNRAVLAFLAAPALAMATKRATTEVPHVGKAVQKVPTPVLFSLFSVGLVLLQDLRVG</sequence>
<dbReference type="AlphaFoldDB" id="A0A833QFK8"/>
<evidence type="ECO:0000313" key="1">
    <source>
        <dbReference type="EMBL" id="KAF3321571.1"/>
    </source>
</evidence>
<comment type="caution">
    <text evidence="1">The sequence shown here is derived from an EMBL/GenBank/DDBJ whole genome shotgun (WGS) entry which is preliminary data.</text>
</comment>
<dbReference type="PANTHER" id="PTHR37754">
    <property type="entry name" value="CALCIUM ION-BINDING PROTEIN"/>
    <property type="match status" value="1"/>
</dbReference>
<keyword evidence="2" id="KW-1185">Reference proteome</keyword>
<organism evidence="1 2">
    <name type="scientific">Carex littledalei</name>
    <dbReference type="NCBI Taxonomy" id="544730"/>
    <lineage>
        <taxon>Eukaryota</taxon>
        <taxon>Viridiplantae</taxon>
        <taxon>Streptophyta</taxon>
        <taxon>Embryophyta</taxon>
        <taxon>Tracheophyta</taxon>
        <taxon>Spermatophyta</taxon>
        <taxon>Magnoliopsida</taxon>
        <taxon>Liliopsida</taxon>
        <taxon>Poales</taxon>
        <taxon>Cyperaceae</taxon>
        <taxon>Cyperoideae</taxon>
        <taxon>Cariceae</taxon>
        <taxon>Carex</taxon>
        <taxon>Carex subgen. Euthyceras</taxon>
    </lineage>
</organism>
<dbReference type="EMBL" id="SWLB01000026">
    <property type="protein sequence ID" value="KAF3321571.1"/>
    <property type="molecule type" value="Genomic_DNA"/>
</dbReference>
<evidence type="ECO:0000313" key="2">
    <source>
        <dbReference type="Proteomes" id="UP000623129"/>
    </source>
</evidence>
<dbReference type="OrthoDB" id="644294at2759"/>
<reference evidence="1" key="1">
    <citation type="submission" date="2020-01" db="EMBL/GenBank/DDBJ databases">
        <title>Genome sequence of Kobresia littledalei, the first chromosome-level genome in the family Cyperaceae.</title>
        <authorList>
            <person name="Qu G."/>
        </authorList>
    </citation>
    <scope>NUCLEOTIDE SEQUENCE</scope>
    <source>
        <strain evidence="1">C.B.Clarke</strain>
        <tissue evidence="1">Leaf</tissue>
    </source>
</reference>
<proteinExistence type="predicted"/>
<accession>A0A833QFK8</accession>
<dbReference type="Proteomes" id="UP000623129">
    <property type="component" value="Unassembled WGS sequence"/>
</dbReference>
<gene>
    <name evidence="1" type="ORF">FCM35_KLT13787</name>
</gene>
<name>A0A833QFK8_9POAL</name>